<keyword evidence="2" id="KW-1185">Reference proteome</keyword>
<reference evidence="1" key="1">
    <citation type="submission" date="2019-07" db="EMBL/GenBank/DDBJ databases">
        <title>Annotation for the trematode Paragonimus miyazaki's.</title>
        <authorList>
            <person name="Choi Y.-J."/>
        </authorList>
    </citation>
    <scope>NUCLEOTIDE SEQUENCE</scope>
    <source>
        <strain evidence="1">Japan</strain>
    </source>
</reference>
<comment type="caution">
    <text evidence="1">The sequence shown here is derived from an EMBL/GenBank/DDBJ whole genome shotgun (WGS) entry which is preliminary data.</text>
</comment>
<dbReference type="AlphaFoldDB" id="A0A8S9YMZ7"/>
<dbReference type="EMBL" id="JTDE01014920">
    <property type="protein sequence ID" value="KAF7233964.1"/>
    <property type="molecule type" value="Genomic_DNA"/>
</dbReference>
<gene>
    <name evidence="1" type="ORF">EG68_12138</name>
</gene>
<dbReference type="Proteomes" id="UP000822476">
    <property type="component" value="Unassembled WGS sequence"/>
</dbReference>
<sequence length="89" mass="9700">MVPPPALACIGRSAKDALGCSDLKSGVHETTRTVTYAIGVFSFPFFCCRSGDRFYLAVVSPDLQPSHMLNGRMSVNFPSKYCIQTSVFC</sequence>
<evidence type="ECO:0000313" key="1">
    <source>
        <dbReference type="EMBL" id="KAF7233964.1"/>
    </source>
</evidence>
<name>A0A8S9YMZ7_9TREM</name>
<dbReference type="OrthoDB" id="10513073at2759"/>
<organism evidence="1 2">
    <name type="scientific">Paragonimus skrjabini miyazakii</name>
    <dbReference type="NCBI Taxonomy" id="59628"/>
    <lineage>
        <taxon>Eukaryota</taxon>
        <taxon>Metazoa</taxon>
        <taxon>Spiralia</taxon>
        <taxon>Lophotrochozoa</taxon>
        <taxon>Platyhelminthes</taxon>
        <taxon>Trematoda</taxon>
        <taxon>Digenea</taxon>
        <taxon>Plagiorchiida</taxon>
        <taxon>Troglotremata</taxon>
        <taxon>Troglotrematidae</taxon>
        <taxon>Paragonimus</taxon>
    </lineage>
</organism>
<accession>A0A8S9YMZ7</accession>
<proteinExistence type="predicted"/>
<evidence type="ECO:0000313" key="2">
    <source>
        <dbReference type="Proteomes" id="UP000822476"/>
    </source>
</evidence>
<protein>
    <submittedName>
        <fullName evidence="1">Uncharacterized protein</fullName>
    </submittedName>
</protein>